<dbReference type="PROSITE" id="PS50020">
    <property type="entry name" value="WW_DOMAIN_2"/>
    <property type="match status" value="2"/>
</dbReference>
<evidence type="ECO:0000256" key="7">
    <source>
        <dbReference type="PROSITE-ProRule" id="PRU00104"/>
    </source>
</evidence>
<keyword evidence="12" id="KW-1185">Reference proteome</keyword>
<dbReference type="PROSITE" id="PS50237">
    <property type="entry name" value="HECT"/>
    <property type="match status" value="1"/>
</dbReference>
<evidence type="ECO:0000256" key="1">
    <source>
        <dbReference type="ARBA" id="ARBA00000885"/>
    </source>
</evidence>
<comment type="catalytic activity">
    <reaction evidence="1">
        <text>S-ubiquitinyl-[E2 ubiquitin-conjugating enzyme]-L-cysteine + [acceptor protein]-L-lysine = [E2 ubiquitin-conjugating enzyme]-L-cysteine + N(6)-ubiquitinyl-[acceptor protein]-L-lysine.</text>
        <dbReference type="EC" id="2.3.2.26"/>
    </reaction>
</comment>
<proteinExistence type="predicted"/>
<feature type="region of interest" description="Disordered" evidence="8">
    <location>
        <begin position="587"/>
        <end position="626"/>
    </location>
</feature>
<gene>
    <name evidence="11" type="ORF">ONB1V03_LOCUS4228</name>
</gene>
<dbReference type="InterPro" id="IPR040524">
    <property type="entry name" value="HECW1_helix"/>
</dbReference>
<dbReference type="SUPFAM" id="SSF56204">
    <property type="entry name" value="Hect, E3 ligase catalytic domain"/>
    <property type="match status" value="1"/>
</dbReference>
<feature type="compositionally biased region" description="Low complexity" evidence="8">
    <location>
        <begin position="913"/>
        <end position="946"/>
    </location>
</feature>
<feature type="compositionally biased region" description="Low complexity" evidence="8">
    <location>
        <begin position="92"/>
        <end position="101"/>
    </location>
</feature>
<evidence type="ECO:0000313" key="12">
    <source>
        <dbReference type="Proteomes" id="UP000728032"/>
    </source>
</evidence>
<dbReference type="SUPFAM" id="SSF51045">
    <property type="entry name" value="WW domain"/>
    <property type="match status" value="2"/>
</dbReference>
<dbReference type="GO" id="GO:0009966">
    <property type="term" value="P:regulation of signal transduction"/>
    <property type="evidence" value="ECO:0007669"/>
    <property type="project" value="UniProtKB-ARBA"/>
</dbReference>
<protein>
    <recommendedName>
        <fullName evidence="3">HECT-type E3 ubiquitin transferase</fullName>
        <ecNumber evidence="3">2.3.2.26</ecNumber>
    </recommendedName>
</protein>
<dbReference type="PANTHER" id="PTHR11254">
    <property type="entry name" value="HECT DOMAIN UBIQUITIN-PROTEIN LIGASE"/>
    <property type="match status" value="1"/>
</dbReference>
<feature type="region of interest" description="Disordered" evidence="8">
    <location>
        <begin position="652"/>
        <end position="676"/>
    </location>
</feature>
<feature type="compositionally biased region" description="Low complexity" evidence="8">
    <location>
        <begin position="1118"/>
        <end position="1131"/>
    </location>
</feature>
<dbReference type="GO" id="GO:0048814">
    <property type="term" value="P:regulation of dendrite morphogenesis"/>
    <property type="evidence" value="ECO:0007669"/>
    <property type="project" value="TreeGrafter"/>
</dbReference>
<evidence type="ECO:0000256" key="4">
    <source>
        <dbReference type="ARBA" id="ARBA00022679"/>
    </source>
</evidence>
<dbReference type="InterPro" id="IPR036020">
    <property type="entry name" value="WW_dom_sf"/>
</dbReference>
<feature type="domain" description="HECT" evidence="10">
    <location>
        <begin position="1291"/>
        <end position="1635"/>
    </location>
</feature>
<dbReference type="InterPro" id="IPR050409">
    <property type="entry name" value="E3_ubiq-protein_ligase"/>
</dbReference>
<dbReference type="CDD" id="cd00201">
    <property type="entry name" value="WW"/>
    <property type="match status" value="2"/>
</dbReference>
<feature type="active site" description="Glycyl thioester intermediate" evidence="7">
    <location>
        <position position="1603"/>
    </location>
</feature>
<feature type="compositionally biased region" description="Polar residues" evidence="8">
    <location>
        <begin position="561"/>
        <end position="570"/>
    </location>
</feature>
<feature type="compositionally biased region" description="Low complexity" evidence="8">
    <location>
        <begin position="213"/>
        <end position="223"/>
    </location>
</feature>
<feature type="compositionally biased region" description="Low complexity" evidence="8">
    <location>
        <begin position="1216"/>
        <end position="1233"/>
    </location>
</feature>
<keyword evidence="4" id="KW-0808">Transferase</keyword>
<evidence type="ECO:0000256" key="8">
    <source>
        <dbReference type="SAM" id="MobiDB-lite"/>
    </source>
</evidence>
<feature type="region of interest" description="Disordered" evidence="8">
    <location>
        <begin position="264"/>
        <end position="357"/>
    </location>
</feature>
<dbReference type="Gene3D" id="3.30.2410.10">
    <property type="entry name" value="Hect, E3 ligase catalytic domain"/>
    <property type="match status" value="1"/>
</dbReference>
<feature type="domain" description="WW" evidence="9">
    <location>
        <begin position="795"/>
        <end position="828"/>
    </location>
</feature>
<sequence length="1635" mass="179594">MHNIFKKKSKHRLSNKSLNNNNNNTNGIQSNGVSNGGPSGGPGGGGGGQSSSNGHHNHHHTGGSGYAASHQHQKHSHRQPTSHSPPPPHPPHSISASTHSPLNPSLTKTTINLTNGLLVNPAAHQSTGSPMGGKSPAVAPHMSSIGTTTTTATPSTGAGGTTFTNIEYVLTTPSTTVSPLYANPMSDIPPPLPPKQKQKLRKTFAPTIATSVSLPTGAASSSPSTPPSVAHHLHNPMAANKSLRTQQSLPQHHKPLERMVANSLDTGCSTGSTGSNSSSTTTTGSSTNGSSSHLNAITATPTTTTNSANNATKHTPQVGREGRQDSGDESSPPPTPPIRQRITRPNHLSTATPHTTTTVPIITDNQFVRQSLVSAVMAPLATPDHELATSSSADACDQYSADEGTDSEGHSSVDDINVCNGCHHNCSDEECGCHEGEDVLHHTMDREVDEEEDDVGQEAEDVPPSFVSESETFGVNITYDDLNGHTVHSSQEDFEQTIDEEEEEDDLVDDNECEETNTLSGSPIPDDYGTHESDGALDHQSESRQQQVVDDDDEEDIDLCHNSSDNITQQTDEEVVAAVDDLSDQLEVSVRVKERPRHRPRTSVPTPDPSSDIQISDNNRDDSELHPVPDVVISRQQPDICGANSSISFVNQTQDSTSSAHHIPPPPPKQRTTVPNAQTPAVPSVDTMPAPIECVDKAHKIQHHSSGGHNTGAPNGHDVGPEVSHRRLERVGHQKNHRRTVSIGPTLSSVVRDSNGTGGNGAPTGPATVNRSATITRLPSIPERTVRYQRISLDESLPTNWEARIDAHGRIFYIDHSNRTTTWSRPQPSQHQTPQQSTTTAQTNESIQRQQLDRRLDPLLYQSIRRTMTGRGSRDFHANGTKAKSPAITTPTTTATDNNLLSPGDGVDGQTHSTQTTTTNITSTTQTPVPTATVSTSSSSGQTAPAGPAPGAPVNPSRVILDLPAVRFLTRTDFFNVMHMNDEALAQYNSSSSLKHMVTKVRREGQHQHTGAFERYQHNRDLVSLINRFAETHRELPSGWESKIDKTGKQFFIDHTSRSTTFIDPRLPLDVPVVNPHKLVLAPSRRRVRNTITGDNSDNQEEPGGSASSPIPPPRPPSTSTSATTPTCAPTVPTAYNDKVVAFLRQPNIMDILCERRPAVKSNSNLRDKVHTIRSDGTLALDRFSDDLELTILLSLFEQEIMSYVPSSDQLKHLTPSSSSPQASPQIQRSQIRVAPTPPAPYRRDFDAKLRNFYRKLEQKGMGQGPNKMKLNVRRDHLLEDAFSKIMAANNKKDLQKSRLYISFAGEEGLDYGGPSREFFFLLSRELFNPYYGLFEYSANDTYTVQVSPMSAFVDDCHEWFRFSGRVLGLALVHQYLLDAFFTRPFYKALLRLPCSLSDLEYLDAEFHQSLLWLKDNDITDMWESLDLTFSVIEEIAGQIVEKELKTGGRNIAVTERNKKEYIEKMVKWRLERGVVDQTESMVKGFYEVIDQRFVSVFDARELELVIAGTAEIDVCDWRKNTEYRSGYHDSHPVIQWFWSAIDRKFDNEQRLRLLQFVTGTSSIPYEGFAALRGSNGPRKFCIEKWGKPTSLPRYGCYLAHTCFNRLDLPPYSSFDMLYDKLLLAVEESSTFGIE</sequence>
<evidence type="ECO:0000313" key="11">
    <source>
        <dbReference type="EMBL" id="CAD7643619.1"/>
    </source>
</evidence>
<feature type="region of interest" description="Disordered" evidence="8">
    <location>
        <begin position="1"/>
        <end position="108"/>
    </location>
</feature>
<feature type="region of interest" description="Disordered" evidence="8">
    <location>
        <begin position="386"/>
        <end position="410"/>
    </location>
</feature>
<dbReference type="Gene3D" id="2.20.70.10">
    <property type="match status" value="2"/>
</dbReference>
<dbReference type="FunFam" id="3.90.1750.10:FF:000079">
    <property type="entry name" value="E3 ubiquitin-protein ligase"/>
    <property type="match status" value="1"/>
</dbReference>
<dbReference type="PROSITE" id="PS01159">
    <property type="entry name" value="WW_DOMAIN_1"/>
    <property type="match status" value="2"/>
</dbReference>
<feature type="compositionally biased region" description="Basic and acidic residues" evidence="8">
    <location>
        <begin position="528"/>
        <end position="542"/>
    </location>
</feature>
<dbReference type="SMART" id="SM00119">
    <property type="entry name" value="HECTc"/>
    <property type="match status" value="1"/>
</dbReference>
<evidence type="ECO:0000256" key="6">
    <source>
        <dbReference type="ARBA" id="ARBA00022786"/>
    </source>
</evidence>
<feature type="compositionally biased region" description="Low complexity" evidence="8">
    <location>
        <begin position="146"/>
        <end position="160"/>
    </location>
</feature>
<feature type="compositionally biased region" description="Low complexity" evidence="8">
    <location>
        <begin position="824"/>
        <end position="843"/>
    </location>
</feature>
<dbReference type="InterPro" id="IPR035983">
    <property type="entry name" value="Hect_E3_ubiquitin_ligase"/>
</dbReference>
<feature type="compositionally biased region" description="Polar residues" evidence="8">
    <location>
        <begin position="603"/>
        <end position="617"/>
    </location>
</feature>
<feature type="compositionally biased region" description="Low complexity" evidence="8">
    <location>
        <begin position="266"/>
        <end position="312"/>
    </location>
</feature>
<dbReference type="GO" id="GO:0005737">
    <property type="term" value="C:cytoplasm"/>
    <property type="evidence" value="ECO:0007669"/>
    <property type="project" value="TreeGrafter"/>
</dbReference>
<dbReference type="InterPro" id="IPR001202">
    <property type="entry name" value="WW_dom"/>
</dbReference>
<feature type="region of interest" description="Disordered" evidence="8">
    <location>
        <begin position="1210"/>
        <end position="1241"/>
    </location>
</feature>
<dbReference type="FunFam" id="3.30.2410.10:FF:000002">
    <property type="entry name" value="E3 ubiquitin-protein ligase HECW2"/>
    <property type="match status" value="1"/>
</dbReference>
<dbReference type="EMBL" id="CAJPVJ010001417">
    <property type="protein sequence ID" value="CAG2164678.1"/>
    <property type="molecule type" value="Genomic_DNA"/>
</dbReference>
<dbReference type="Proteomes" id="UP000728032">
    <property type="component" value="Unassembled WGS sequence"/>
</dbReference>
<keyword evidence="5" id="KW-0677">Repeat</keyword>
<dbReference type="Pfam" id="PF00632">
    <property type="entry name" value="HECT"/>
    <property type="match status" value="1"/>
</dbReference>
<dbReference type="CDD" id="cd00078">
    <property type="entry name" value="HECTc"/>
    <property type="match status" value="1"/>
</dbReference>
<dbReference type="FunFam" id="3.30.2160.10:FF:000001">
    <property type="entry name" value="E3 ubiquitin-protein ligase NEDD4-like"/>
    <property type="match status" value="1"/>
</dbReference>
<keyword evidence="6 7" id="KW-0833">Ubl conjugation pathway</keyword>
<evidence type="ECO:0000256" key="3">
    <source>
        <dbReference type="ARBA" id="ARBA00012485"/>
    </source>
</evidence>
<evidence type="ECO:0000259" key="10">
    <source>
        <dbReference type="PROSITE" id="PS50237"/>
    </source>
</evidence>
<evidence type="ECO:0000259" key="9">
    <source>
        <dbReference type="PROSITE" id="PS50020"/>
    </source>
</evidence>
<feature type="region of interest" description="Disordered" evidence="8">
    <location>
        <begin position="819"/>
        <end position="956"/>
    </location>
</feature>
<evidence type="ECO:0000256" key="5">
    <source>
        <dbReference type="ARBA" id="ARBA00022737"/>
    </source>
</evidence>
<feature type="compositionally biased region" description="Basic residues" evidence="8">
    <location>
        <begin position="1"/>
        <end position="14"/>
    </location>
</feature>
<feature type="compositionally biased region" description="Acidic residues" evidence="8">
    <location>
        <begin position="492"/>
        <end position="515"/>
    </location>
</feature>
<dbReference type="GO" id="GO:0061630">
    <property type="term" value="F:ubiquitin protein ligase activity"/>
    <property type="evidence" value="ECO:0007669"/>
    <property type="project" value="UniProtKB-EC"/>
</dbReference>
<dbReference type="EMBL" id="OC916242">
    <property type="protein sequence ID" value="CAD7643619.1"/>
    <property type="molecule type" value="Genomic_DNA"/>
</dbReference>
<feature type="compositionally biased region" description="Gly residues" evidence="8">
    <location>
        <begin position="34"/>
        <end position="49"/>
    </location>
</feature>
<dbReference type="UniPathway" id="UPA00143"/>
<dbReference type="OrthoDB" id="5987976at2759"/>
<organism evidence="11">
    <name type="scientific">Oppiella nova</name>
    <dbReference type="NCBI Taxonomy" id="334625"/>
    <lineage>
        <taxon>Eukaryota</taxon>
        <taxon>Metazoa</taxon>
        <taxon>Ecdysozoa</taxon>
        <taxon>Arthropoda</taxon>
        <taxon>Chelicerata</taxon>
        <taxon>Arachnida</taxon>
        <taxon>Acari</taxon>
        <taxon>Acariformes</taxon>
        <taxon>Sarcoptiformes</taxon>
        <taxon>Oribatida</taxon>
        <taxon>Brachypylina</taxon>
        <taxon>Oppioidea</taxon>
        <taxon>Oppiidae</taxon>
        <taxon>Oppiella</taxon>
    </lineage>
</organism>
<name>A0A7R9QF55_9ACAR</name>
<evidence type="ECO:0000256" key="2">
    <source>
        <dbReference type="ARBA" id="ARBA00004906"/>
    </source>
</evidence>
<feature type="domain" description="WW" evidence="9">
    <location>
        <begin position="1034"/>
        <end position="1067"/>
    </location>
</feature>
<comment type="pathway">
    <text evidence="2">Protein modification; protein ubiquitination.</text>
</comment>
<feature type="region of interest" description="Disordered" evidence="8">
    <location>
        <begin position="748"/>
        <end position="771"/>
    </location>
</feature>
<feature type="compositionally biased region" description="Low complexity" evidence="8">
    <location>
        <begin position="338"/>
        <end position="357"/>
    </location>
</feature>
<dbReference type="PANTHER" id="PTHR11254:SF320">
    <property type="entry name" value="HECT-TYPE E3 UBIQUITIN TRANSFERASE"/>
    <property type="match status" value="1"/>
</dbReference>
<feature type="region of interest" description="Disordered" evidence="8">
    <location>
        <begin position="1085"/>
        <end position="1131"/>
    </location>
</feature>
<dbReference type="FunFam" id="3.90.1750.10:FF:000036">
    <property type="entry name" value="E3 ubiquitin-protein ligase HECW2"/>
    <property type="match status" value="1"/>
</dbReference>
<dbReference type="Gene3D" id="3.90.1750.10">
    <property type="entry name" value="Hect, E3 ligase catalytic domains"/>
    <property type="match status" value="1"/>
</dbReference>
<dbReference type="Pfam" id="PF00397">
    <property type="entry name" value="WW"/>
    <property type="match status" value="1"/>
</dbReference>
<dbReference type="EC" id="2.3.2.26" evidence="3"/>
<feature type="region of interest" description="Disordered" evidence="8">
    <location>
        <begin position="213"/>
        <end position="233"/>
    </location>
</feature>
<accession>A0A7R9QF55</accession>
<feature type="compositionally biased region" description="Low complexity" evidence="8">
    <location>
        <begin position="15"/>
        <end position="33"/>
    </location>
</feature>
<feature type="compositionally biased region" description="Low complexity" evidence="8">
    <location>
        <begin position="881"/>
        <end position="896"/>
    </location>
</feature>
<feature type="region of interest" description="Disordered" evidence="8">
    <location>
        <begin position="121"/>
        <end position="160"/>
    </location>
</feature>
<feature type="region of interest" description="Disordered" evidence="8">
    <location>
        <begin position="701"/>
        <end position="722"/>
    </location>
</feature>
<dbReference type="Pfam" id="PF18436">
    <property type="entry name" value="HECW1_helix"/>
    <property type="match status" value="1"/>
</dbReference>
<dbReference type="SMART" id="SM00456">
    <property type="entry name" value="WW"/>
    <property type="match status" value="2"/>
</dbReference>
<feature type="region of interest" description="Disordered" evidence="8">
    <location>
        <begin position="480"/>
        <end position="574"/>
    </location>
</feature>
<feature type="compositionally biased region" description="Basic residues" evidence="8">
    <location>
        <begin position="71"/>
        <end position="80"/>
    </location>
</feature>
<reference evidence="11" key="1">
    <citation type="submission" date="2020-11" db="EMBL/GenBank/DDBJ databases">
        <authorList>
            <person name="Tran Van P."/>
        </authorList>
    </citation>
    <scope>NUCLEOTIDE SEQUENCE</scope>
</reference>
<dbReference type="GO" id="GO:0006511">
    <property type="term" value="P:ubiquitin-dependent protein catabolic process"/>
    <property type="evidence" value="ECO:0007669"/>
    <property type="project" value="TreeGrafter"/>
</dbReference>
<dbReference type="GO" id="GO:0016567">
    <property type="term" value="P:protein ubiquitination"/>
    <property type="evidence" value="ECO:0007669"/>
    <property type="project" value="UniProtKB-UniPathway"/>
</dbReference>
<dbReference type="Gene3D" id="3.30.2160.10">
    <property type="entry name" value="Hect, E3 ligase catalytic domain"/>
    <property type="match status" value="1"/>
</dbReference>
<dbReference type="InterPro" id="IPR000569">
    <property type="entry name" value="HECT_dom"/>
</dbReference>